<dbReference type="EMBL" id="OX365700">
    <property type="protein sequence ID" value="CAI4031400.1"/>
    <property type="molecule type" value="Genomic_DNA"/>
</dbReference>
<gene>
    <name evidence="1" type="ORF">DNFV4_01824</name>
</gene>
<keyword evidence="2" id="KW-1185">Reference proteome</keyword>
<sequence length="96" mass="10807">MPMMNVEPVATLSDGSELLISTEFGRDRRFTCALYVSNPSESGVRGMRMVSSYHEAATCLEAQHHAYGQAQRLYPHLAEAMRKPPYLIWRGPHLVS</sequence>
<organism evidence="1 2">
    <name type="scientific">Nitrospira tepida</name>
    <dbReference type="NCBI Taxonomy" id="2973512"/>
    <lineage>
        <taxon>Bacteria</taxon>
        <taxon>Pseudomonadati</taxon>
        <taxon>Nitrospirota</taxon>
        <taxon>Nitrospiria</taxon>
        <taxon>Nitrospirales</taxon>
        <taxon>Nitrospiraceae</taxon>
        <taxon>Nitrospira</taxon>
    </lineage>
</organism>
<dbReference type="KEGG" id="nti:DNFV4_01824"/>
<reference evidence="1" key="1">
    <citation type="submission" date="2022-10" db="EMBL/GenBank/DDBJ databases">
        <authorList>
            <person name="Koch H."/>
        </authorList>
    </citation>
    <scope>NUCLEOTIDE SEQUENCE</scope>
    <source>
        <strain evidence="1">DNF</strain>
    </source>
</reference>
<dbReference type="RefSeq" id="WP_289268319.1">
    <property type="nucleotide sequence ID" value="NZ_OX365700.1"/>
</dbReference>
<evidence type="ECO:0000313" key="1">
    <source>
        <dbReference type="EMBL" id="CAI4031400.1"/>
    </source>
</evidence>
<dbReference type="AlphaFoldDB" id="A0AA86MYG1"/>
<accession>A0AA86MYG1</accession>
<dbReference type="Proteomes" id="UP001179121">
    <property type="component" value="Chromosome"/>
</dbReference>
<evidence type="ECO:0000313" key="2">
    <source>
        <dbReference type="Proteomes" id="UP001179121"/>
    </source>
</evidence>
<proteinExistence type="predicted"/>
<name>A0AA86MYG1_9BACT</name>
<protein>
    <submittedName>
        <fullName evidence="1">Uncharacterized protein</fullName>
    </submittedName>
</protein>